<accession>A0A7R9A9W4</accession>
<keyword evidence="3" id="KW-1185">Reference proteome</keyword>
<evidence type="ECO:0000256" key="1">
    <source>
        <dbReference type="SAM" id="MobiDB-lite"/>
    </source>
</evidence>
<feature type="compositionally biased region" description="Basic and acidic residues" evidence="1">
    <location>
        <begin position="140"/>
        <end position="150"/>
    </location>
</feature>
<organism evidence="2">
    <name type="scientific">Darwinula stevensoni</name>
    <dbReference type="NCBI Taxonomy" id="69355"/>
    <lineage>
        <taxon>Eukaryota</taxon>
        <taxon>Metazoa</taxon>
        <taxon>Ecdysozoa</taxon>
        <taxon>Arthropoda</taxon>
        <taxon>Crustacea</taxon>
        <taxon>Oligostraca</taxon>
        <taxon>Ostracoda</taxon>
        <taxon>Podocopa</taxon>
        <taxon>Podocopida</taxon>
        <taxon>Darwinulocopina</taxon>
        <taxon>Darwinuloidea</taxon>
        <taxon>Darwinulidae</taxon>
        <taxon>Darwinula</taxon>
    </lineage>
</organism>
<feature type="compositionally biased region" description="Acidic residues" evidence="1">
    <location>
        <begin position="151"/>
        <end position="164"/>
    </location>
</feature>
<evidence type="ECO:0000313" key="3">
    <source>
        <dbReference type="Proteomes" id="UP000677054"/>
    </source>
</evidence>
<gene>
    <name evidence="2" type="ORF">DSTB1V02_LOCUS9939</name>
</gene>
<reference evidence="2" key="1">
    <citation type="submission" date="2020-11" db="EMBL/GenBank/DDBJ databases">
        <authorList>
            <person name="Tran Van P."/>
        </authorList>
    </citation>
    <scope>NUCLEOTIDE SEQUENCE</scope>
</reference>
<sequence>MTWGLKCHSCLGVECNKDLSEEMAQNCDVLPTAPEKKYYCGTDYDDSSKKKVVRRHCVLNFNDAEECYSTTDVPGATFACICSSDLCNNVVPPKVEPPVQPDSPQNGPRQGSPHSAQDMLDYDPNYHVDEAEDDYEGNEFWDKPDDHPDNEPDNQPDNQPDDQPEDHPDDHPDGPPDGPPEDPDDEASQSKDVENTSTSPKSAFTLLISGLLAIAAVRQ</sequence>
<dbReference type="Proteomes" id="UP000677054">
    <property type="component" value="Unassembled WGS sequence"/>
</dbReference>
<feature type="region of interest" description="Disordered" evidence="1">
    <location>
        <begin position="136"/>
        <end position="204"/>
    </location>
</feature>
<dbReference type="EMBL" id="LR902201">
    <property type="protein sequence ID" value="CAD7250156.1"/>
    <property type="molecule type" value="Genomic_DNA"/>
</dbReference>
<name>A0A7R9A9W4_9CRUS</name>
<feature type="region of interest" description="Disordered" evidence="1">
    <location>
        <begin position="93"/>
        <end position="121"/>
    </location>
</feature>
<dbReference type="EMBL" id="CAJPEV010002684">
    <property type="protein sequence ID" value="CAG0897740.1"/>
    <property type="molecule type" value="Genomic_DNA"/>
</dbReference>
<dbReference type="AlphaFoldDB" id="A0A7R9A9W4"/>
<feature type="compositionally biased region" description="Basic and acidic residues" evidence="1">
    <location>
        <begin position="165"/>
        <end position="174"/>
    </location>
</feature>
<protein>
    <submittedName>
        <fullName evidence="2">Uncharacterized protein</fullName>
    </submittedName>
</protein>
<proteinExistence type="predicted"/>
<evidence type="ECO:0000313" key="2">
    <source>
        <dbReference type="EMBL" id="CAD7250156.1"/>
    </source>
</evidence>
<feature type="compositionally biased region" description="Polar residues" evidence="1">
    <location>
        <begin position="105"/>
        <end position="115"/>
    </location>
</feature>